<dbReference type="EMBL" id="GBXM01006189">
    <property type="protein sequence ID" value="JAI02389.1"/>
    <property type="molecule type" value="Transcribed_RNA"/>
</dbReference>
<reference evidence="1" key="1">
    <citation type="submission" date="2014-11" db="EMBL/GenBank/DDBJ databases">
        <authorList>
            <person name="Amaro Gonzalez C."/>
        </authorList>
    </citation>
    <scope>NUCLEOTIDE SEQUENCE</scope>
</reference>
<accession>A0A0E9XL17</accession>
<evidence type="ECO:0000313" key="1">
    <source>
        <dbReference type="EMBL" id="JAI02389.1"/>
    </source>
</evidence>
<proteinExistence type="predicted"/>
<organism evidence="1">
    <name type="scientific">Anguilla anguilla</name>
    <name type="common">European freshwater eel</name>
    <name type="synonym">Muraena anguilla</name>
    <dbReference type="NCBI Taxonomy" id="7936"/>
    <lineage>
        <taxon>Eukaryota</taxon>
        <taxon>Metazoa</taxon>
        <taxon>Chordata</taxon>
        <taxon>Craniata</taxon>
        <taxon>Vertebrata</taxon>
        <taxon>Euteleostomi</taxon>
        <taxon>Actinopterygii</taxon>
        <taxon>Neopterygii</taxon>
        <taxon>Teleostei</taxon>
        <taxon>Anguilliformes</taxon>
        <taxon>Anguillidae</taxon>
        <taxon>Anguilla</taxon>
    </lineage>
</organism>
<reference evidence="1" key="2">
    <citation type="journal article" date="2015" name="Fish Shellfish Immunol.">
        <title>Early steps in the European eel (Anguilla anguilla)-Vibrio vulnificus interaction in the gills: Role of the RtxA13 toxin.</title>
        <authorList>
            <person name="Callol A."/>
            <person name="Pajuelo D."/>
            <person name="Ebbesson L."/>
            <person name="Teles M."/>
            <person name="MacKenzie S."/>
            <person name="Amaro C."/>
        </authorList>
    </citation>
    <scope>NUCLEOTIDE SEQUENCE</scope>
</reference>
<protein>
    <submittedName>
        <fullName evidence="1">Uncharacterized protein</fullName>
    </submittedName>
</protein>
<name>A0A0E9XL17_ANGAN</name>
<sequence length="37" mass="4329">MGGGYSYDYNVLCAQMLVPLMRFTEMDILHTERTESR</sequence>
<dbReference type="AlphaFoldDB" id="A0A0E9XL17"/>